<dbReference type="EMBL" id="SLWX01000001">
    <property type="protein sequence ID" value="TCO78519.1"/>
    <property type="molecule type" value="Genomic_DNA"/>
</dbReference>
<accession>A0A4R2L3J6</accession>
<name>A0A4R2L3J6_9GAMM</name>
<dbReference type="Proteomes" id="UP000294980">
    <property type="component" value="Unassembled WGS sequence"/>
</dbReference>
<dbReference type="AlphaFoldDB" id="A0A4R2L3J6"/>
<comment type="caution">
    <text evidence="2">The sequence shown here is derived from an EMBL/GenBank/DDBJ whole genome shotgun (WGS) entry which is preliminary data.</text>
</comment>
<organism evidence="2 3">
    <name type="scientific">Chromatocurvus halotolerans</name>
    <dbReference type="NCBI Taxonomy" id="1132028"/>
    <lineage>
        <taxon>Bacteria</taxon>
        <taxon>Pseudomonadati</taxon>
        <taxon>Pseudomonadota</taxon>
        <taxon>Gammaproteobacteria</taxon>
        <taxon>Cellvibrionales</taxon>
        <taxon>Halieaceae</taxon>
        <taxon>Chromatocurvus</taxon>
    </lineage>
</organism>
<reference evidence="2 3" key="1">
    <citation type="submission" date="2019-03" db="EMBL/GenBank/DDBJ databases">
        <title>Genomic Encyclopedia of Type Strains, Phase IV (KMG-IV): sequencing the most valuable type-strain genomes for metagenomic binning, comparative biology and taxonomic classification.</title>
        <authorList>
            <person name="Goeker M."/>
        </authorList>
    </citation>
    <scope>NUCLEOTIDE SEQUENCE [LARGE SCALE GENOMIC DNA]</scope>
    <source>
        <strain evidence="2 3">DSM 23344</strain>
    </source>
</reference>
<sequence>MPDFCSWVMPARLALPLAALLQAVFPPAVRADIVVGMPDAIVCSVKDPTGTLPWEQLVFYVSARTVDGRTLYKTLTSDPVLLLVNAEGIVSGGNLADCDGQAVASLVSKGKAFTFALSPSGSARGSDSR</sequence>
<feature type="signal peptide" evidence="1">
    <location>
        <begin position="1"/>
        <end position="31"/>
    </location>
</feature>
<keyword evidence="3" id="KW-1185">Reference proteome</keyword>
<keyword evidence="1" id="KW-0732">Signal</keyword>
<evidence type="ECO:0000256" key="1">
    <source>
        <dbReference type="SAM" id="SignalP"/>
    </source>
</evidence>
<proteinExistence type="predicted"/>
<dbReference type="RefSeq" id="WP_131917526.1">
    <property type="nucleotide sequence ID" value="NZ_QQSW01000006.1"/>
</dbReference>
<dbReference type="OrthoDB" id="9957595at2"/>
<evidence type="ECO:0000313" key="3">
    <source>
        <dbReference type="Proteomes" id="UP000294980"/>
    </source>
</evidence>
<feature type="chain" id="PRO_5020807418" evidence="1">
    <location>
        <begin position="32"/>
        <end position="129"/>
    </location>
</feature>
<evidence type="ECO:0000313" key="2">
    <source>
        <dbReference type="EMBL" id="TCO78519.1"/>
    </source>
</evidence>
<gene>
    <name evidence="2" type="ORF">EV688_101336</name>
</gene>
<protein>
    <submittedName>
        <fullName evidence="2">Uncharacterized protein</fullName>
    </submittedName>
</protein>